<feature type="region of interest" description="Disordered" evidence="4">
    <location>
        <begin position="124"/>
        <end position="191"/>
    </location>
</feature>
<evidence type="ECO:0000313" key="6">
    <source>
        <dbReference type="EMBL" id="KAG8466027.1"/>
    </source>
</evidence>
<dbReference type="InterPro" id="IPR056366">
    <property type="entry name" value="Ribosomal_eL24"/>
</dbReference>
<dbReference type="PROSITE" id="PS01073">
    <property type="entry name" value="RIBOSOMAL_L24E"/>
    <property type="match status" value="1"/>
</dbReference>
<comment type="similarity">
    <text evidence="1">Belongs to the eukaryotic ribosomal protein eL24 family.</text>
</comment>
<evidence type="ECO:0000313" key="7">
    <source>
        <dbReference type="Proteomes" id="UP000751190"/>
    </source>
</evidence>
<organism evidence="6 7">
    <name type="scientific">Diacronema lutheri</name>
    <name type="common">Unicellular marine alga</name>
    <name type="synonym">Monochrysis lutheri</name>
    <dbReference type="NCBI Taxonomy" id="2081491"/>
    <lineage>
        <taxon>Eukaryota</taxon>
        <taxon>Haptista</taxon>
        <taxon>Haptophyta</taxon>
        <taxon>Pavlovophyceae</taxon>
        <taxon>Pavlovales</taxon>
        <taxon>Pavlovaceae</taxon>
        <taxon>Diacronema</taxon>
    </lineage>
</organism>
<keyword evidence="2" id="KW-0689">Ribosomal protein</keyword>
<dbReference type="SUPFAM" id="SSF57716">
    <property type="entry name" value="Glucocorticoid receptor-like (DNA-binding domain)"/>
    <property type="match status" value="1"/>
</dbReference>
<dbReference type="GO" id="GO:0003729">
    <property type="term" value="F:mRNA binding"/>
    <property type="evidence" value="ECO:0007669"/>
    <property type="project" value="TreeGrafter"/>
</dbReference>
<name>A0A8J6C919_DIALT</name>
<dbReference type="GO" id="GO:0022625">
    <property type="term" value="C:cytosolic large ribosomal subunit"/>
    <property type="evidence" value="ECO:0007669"/>
    <property type="project" value="TreeGrafter"/>
</dbReference>
<dbReference type="PANTHER" id="PTHR10792">
    <property type="entry name" value="60S RIBOSOMAL PROTEIN L24"/>
    <property type="match status" value="1"/>
</dbReference>
<evidence type="ECO:0000256" key="4">
    <source>
        <dbReference type="SAM" id="MobiDB-lite"/>
    </source>
</evidence>
<dbReference type="Pfam" id="PF01246">
    <property type="entry name" value="Ribosomal_L24e"/>
    <property type="match status" value="1"/>
</dbReference>
<dbReference type="GO" id="GO:0002181">
    <property type="term" value="P:cytoplasmic translation"/>
    <property type="evidence" value="ECO:0007669"/>
    <property type="project" value="TreeGrafter"/>
</dbReference>
<dbReference type="AlphaFoldDB" id="A0A8J6C919"/>
<evidence type="ECO:0000259" key="5">
    <source>
        <dbReference type="Pfam" id="PF01246"/>
    </source>
</evidence>
<dbReference type="Gene3D" id="2.30.170.20">
    <property type="entry name" value="Ribosomal protein L24e"/>
    <property type="match status" value="1"/>
</dbReference>
<proteinExistence type="inferred from homology"/>
<reference evidence="6" key="1">
    <citation type="submission" date="2021-05" db="EMBL/GenBank/DDBJ databases">
        <title>The genome of the haptophyte Pavlova lutheri (Diacronema luteri, Pavlovales) - a model for lipid biosynthesis in eukaryotic algae.</title>
        <authorList>
            <person name="Hulatt C.J."/>
            <person name="Posewitz M.C."/>
        </authorList>
    </citation>
    <scope>NUCLEOTIDE SEQUENCE</scope>
    <source>
        <strain evidence="6">NIVA-4/92</strain>
    </source>
</reference>
<dbReference type="Proteomes" id="UP000751190">
    <property type="component" value="Unassembled WGS sequence"/>
</dbReference>
<feature type="domain" description="Large ribosomal subunit protein eL24-related N-terminal" evidence="5">
    <location>
        <begin position="32"/>
        <end position="95"/>
    </location>
</feature>
<dbReference type="EMBL" id="JAGTXO010000009">
    <property type="protein sequence ID" value="KAG8466027.1"/>
    <property type="molecule type" value="Genomic_DNA"/>
</dbReference>
<dbReference type="OMA" id="PGHGKKM"/>
<keyword evidence="3" id="KW-0687">Ribonucleoprotein</keyword>
<keyword evidence="7" id="KW-1185">Reference proteome</keyword>
<feature type="compositionally biased region" description="Basic and acidic residues" evidence="4">
    <location>
        <begin position="124"/>
        <end position="148"/>
    </location>
</feature>
<gene>
    <name evidence="6" type="ORF">KFE25_005597</name>
</gene>
<accession>A0A8J6C919</accession>
<evidence type="ECO:0000256" key="3">
    <source>
        <dbReference type="ARBA" id="ARBA00023274"/>
    </source>
</evidence>
<evidence type="ECO:0000256" key="1">
    <source>
        <dbReference type="ARBA" id="ARBA00005647"/>
    </source>
</evidence>
<dbReference type="InterPro" id="IPR038630">
    <property type="entry name" value="L24e/L24_sf"/>
</dbReference>
<dbReference type="Gene3D" id="6.10.250.1270">
    <property type="match status" value="1"/>
</dbReference>
<dbReference type="PANTHER" id="PTHR10792:SF1">
    <property type="entry name" value="RIBOSOMAL PROTEIN L24"/>
    <property type="match status" value="1"/>
</dbReference>
<dbReference type="CDD" id="cd00472">
    <property type="entry name" value="Ribosomal_L24e_L24"/>
    <property type="match status" value="1"/>
</dbReference>
<dbReference type="GO" id="GO:0003735">
    <property type="term" value="F:structural constituent of ribosome"/>
    <property type="evidence" value="ECO:0007669"/>
    <property type="project" value="InterPro"/>
</dbReference>
<dbReference type="InterPro" id="IPR023442">
    <property type="entry name" value="Ribosomal_eL24_CS"/>
</dbReference>
<dbReference type="InterPro" id="IPR000988">
    <property type="entry name" value="Ribosomal_eL24-rel_N"/>
</dbReference>
<dbReference type="OrthoDB" id="1727108at2759"/>
<sequence length="191" mass="21212">MTPGPFRKPGAWSDASSCRAVACGGWAAMVVKTEVCAFSGSKIYPGHGITFVRIDNKAFKFVSCKVKSYFAHRWNPRKLAWTQMFRRLHKKGTLEEQAKKRSRKVQKGATKAIQGATLDVIKARRNEKPDVRQAARDAALRDAKERSRAKQAAKKVAPKPAVAVKNQSQAPKRQMQPKAPPMKKGKDAGLR</sequence>
<dbReference type="FunFam" id="2.30.170.20:FF:000003">
    <property type="entry name" value="60S ribosomal protein L24"/>
    <property type="match status" value="1"/>
</dbReference>
<protein>
    <recommendedName>
        <fullName evidence="5">Large ribosomal subunit protein eL24-related N-terminal domain-containing protein</fullName>
    </recommendedName>
</protein>
<evidence type="ECO:0000256" key="2">
    <source>
        <dbReference type="ARBA" id="ARBA00022980"/>
    </source>
</evidence>
<comment type="caution">
    <text evidence="6">The sequence shown here is derived from an EMBL/GenBank/DDBJ whole genome shotgun (WGS) entry which is preliminary data.</text>
</comment>